<dbReference type="PROSITE" id="PS50191">
    <property type="entry name" value="CRAL_TRIO"/>
    <property type="match status" value="1"/>
</dbReference>
<dbReference type="Proteomes" id="UP001652626">
    <property type="component" value="Chromosome 4"/>
</dbReference>
<dbReference type="GeneID" id="113394386"/>
<feature type="domain" description="CRAL-TRIO" evidence="1">
    <location>
        <begin position="89"/>
        <end position="255"/>
    </location>
</feature>
<dbReference type="Gene3D" id="3.40.525.10">
    <property type="entry name" value="CRAL-TRIO lipid binding domain"/>
    <property type="match status" value="1"/>
</dbReference>
<dbReference type="Gene3D" id="1.20.5.1200">
    <property type="entry name" value="Alpha-tocopherol transfer"/>
    <property type="match status" value="1"/>
</dbReference>
<dbReference type="InterPro" id="IPR036273">
    <property type="entry name" value="CRAL/TRIO_N_dom_sf"/>
</dbReference>
<dbReference type="PRINTS" id="PR00180">
    <property type="entry name" value="CRETINALDHBP"/>
</dbReference>
<accession>A0A8B8HRJ5</accession>
<dbReference type="GO" id="GO:1902936">
    <property type="term" value="F:phosphatidylinositol bisphosphate binding"/>
    <property type="evidence" value="ECO:0007669"/>
    <property type="project" value="TreeGrafter"/>
</dbReference>
<dbReference type="SUPFAM" id="SSF52087">
    <property type="entry name" value="CRAL/TRIO domain"/>
    <property type="match status" value="1"/>
</dbReference>
<keyword evidence="2" id="KW-1185">Reference proteome</keyword>
<dbReference type="OrthoDB" id="6682367at2759"/>
<dbReference type="SUPFAM" id="SSF46938">
    <property type="entry name" value="CRAL/TRIO N-terminal domain"/>
    <property type="match status" value="1"/>
</dbReference>
<dbReference type="Gene3D" id="1.10.8.20">
    <property type="entry name" value="N-terminal domain of phosphatidylinositol transfer protein sec14p"/>
    <property type="match status" value="1"/>
</dbReference>
<organism evidence="2 3">
    <name type="scientific">Vanessa tameamea</name>
    <name type="common">Kamehameha butterfly</name>
    <dbReference type="NCBI Taxonomy" id="334116"/>
    <lineage>
        <taxon>Eukaryota</taxon>
        <taxon>Metazoa</taxon>
        <taxon>Ecdysozoa</taxon>
        <taxon>Arthropoda</taxon>
        <taxon>Hexapoda</taxon>
        <taxon>Insecta</taxon>
        <taxon>Pterygota</taxon>
        <taxon>Neoptera</taxon>
        <taxon>Endopterygota</taxon>
        <taxon>Lepidoptera</taxon>
        <taxon>Glossata</taxon>
        <taxon>Ditrysia</taxon>
        <taxon>Papilionoidea</taxon>
        <taxon>Nymphalidae</taxon>
        <taxon>Nymphalinae</taxon>
        <taxon>Vanessa</taxon>
    </lineage>
</organism>
<evidence type="ECO:0000313" key="2">
    <source>
        <dbReference type="Proteomes" id="UP001652626"/>
    </source>
</evidence>
<dbReference type="RefSeq" id="XP_026487468.2">
    <property type="nucleotide sequence ID" value="XM_026631683.2"/>
</dbReference>
<dbReference type="Pfam" id="PF00650">
    <property type="entry name" value="CRAL_TRIO"/>
    <property type="match status" value="1"/>
</dbReference>
<dbReference type="PANTHER" id="PTHR10174">
    <property type="entry name" value="ALPHA-TOCOPHEROL TRANSFER PROTEIN-RELATED"/>
    <property type="match status" value="1"/>
</dbReference>
<dbReference type="OMA" id="ICVWIRL"/>
<reference evidence="3" key="1">
    <citation type="submission" date="2025-08" db="UniProtKB">
        <authorList>
            <consortium name="RefSeq"/>
        </authorList>
    </citation>
    <scope>IDENTIFICATION</scope>
    <source>
        <tissue evidence="3">Whole body</tissue>
    </source>
</reference>
<dbReference type="SMART" id="SM00516">
    <property type="entry name" value="SEC14"/>
    <property type="match status" value="1"/>
</dbReference>
<dbReference type="InterPro" id="IPR001251">
    <property type="entry name" value="CRAL-TRIO_dom"/>
</dbReference>
<dbReference type="PANTHER" id="PTHR10174:SF216">
    <property type="entry name" value="CRAL-TRIO DOMAIN-CONTAINING PROTEIN-RELATED"/>
    <property type="match status" value="1"/>
</dbReference>
<gene>
    <name evidence="3" type="primary">LOC113394386</name>
</gene>
<sequence length="304" mass="35403">MTVRSLCPALAEIARVELNEDTEKLEESIQYLKQWIENQPHLRARTDDQWLAAFLRGTKFRLEQTKSKIDLYFSLRSTAPYLHNIKYYEPKVIEILNIGCTLILQKTKNPGDPRVIIYRLGLCDPKKFSLIDILTVFGFQEQICFMEDDNFVVSGIINVVDLTGSTLAHYTQASIKQIRNIIRANQEAVPLRIKSMHFINSSPFLETFLNISKRFMSEKSKQRIMIHNKNIESLHEYVPKQVLPEEYGGTGDSIQNCIDHWKKKMSDYSSFFEDDLKYGSDESKRSKKPQPVAIEKNFRRLELD</sequence>
<protein>
    <submittedName>
        <fullName evidence="3">Clavesin-2-like</fullName>
    </submittedName>
</protein>
<dbReference type="GO" id="GO:0016020">
    <property type="term" value="C:membrane"/>
    <property type="evidence" value="ECO:0007669"/>
    <property type="project" value="TreeGrafter"/>
</dbReference>
<name>A0A8B8HRJ5_VANTA</name>
<proteinExistence type="predicted"/>
<evidence type="ECO:0000313" key="3">
    <source>
        <dbReference type="RefSeq" id="XP_026487468.2"/>
    </source>
</evidence>
<dbReference type="InterPro" id="IPR036865">
    <property type="entry name" value="CRAL-TRIO_dom_sf"/>
</dbReference>
<evidence type="ECO:0000259" key="1">
    <source>
        <dbReference type="PROSITE" id="PS50191"/>
    </source>
</evidence>
<dbReference type="AlphaFoldDB" id="A0A8B8HRJ5"/>
<dbReference type="CDD" id="cd00170">
    <property type="entry name" value="SEC14"/>
    <property type="match status" value="1"/>
</dbReference>